<accession>E0ULX1</accession>
<organism evidence="2 3">
    <name type="scientific">Gloeothece verrucosa (strain PCC 7822)</name>
    <name type="common">Cyanothece sp. (strain PCC 7822)</name>
    <dbReference type="NCBI Taxonomy" id="497965"/>
    <lineage>
        <taxon>Bacteria</taxon>
        <taxon>Bacillati</taxon>
        <taxon>Cyanobacteriota</taxon>
        <taxon>Cyanophyceae</taxon>
        <taxon>Oscillatoriophycideae</taxon>
        <taxon>Chroococcales</taxon>
        <taxon>Aphanothecaceae</taxon>
        <taxon>Gloeothece</taxon>
        <taxon>Gloeothece verrucosa</taxon>
    </lineage>
</organism>
<proteinExistence type="predicted"/>
<dbReference type="NCBIfam" id="TIGR01641">
    <property type="entry name" value="phageSPP1_gp7"/>
    <property type="match status" value="1"/>
</dbReference>
<geneLocation type="plasmid" evidence="2 3">
    <name>Cy782201</name>
</geneLocation>
<keyword evidence="3" id="KW-1185">Reference proteome</keyword>
<dbReference type="Proteomes" id="UP000008206">
    <property type="component" value="Plasmid Cy782201"/>
</dbReference>
<dbReference type="KEGG" id="cyj:Cyan7822_6117"/>
<sequence>MSDPLSLIERYNSILSQAEDRIIERINRALAEAFVQLERELRIKYPKIQENGSLTAANRKLLLLNELKGLLDIVGNTSRYSQLFEELLKTANEQGVSLAGKFSRLMEGDDFVQATAKVPIEALKYAVEEQIRYLGKYGDEFANKASAIIEQGIIQGWHPSRIAPYLRRELGVTKVRAEMIARTASLSAFNSALKQHFLANNIRFAQFQATVDDRVCPYCSARNGNVYRIEEIRIPCHPQCRCVAMPWKADWQEQGLTNDDWHRRSHEQGIAELRATGKEPNYGLSPFEKAAGLEKPPVPIWTP</sequence>
<dbReference type="RefSeq" id="WP_013334701.1">
    <property type="nucleotide sequence ID" value="NC_014533.1"/>
</dbReference>
<protein>
    <submittedName>
        <fullName evidence="2">Phage head morphogenesis protein, SPP1 gp7 family</fullName>
    </submittedName>
</protein>
<name>E0ULX1_GLOV7</name>
<evidence type="ECO:0000313" key="3">
    <source>
        <dbReference type="Proteomes" id="UP000008206"/>
    </source>
</evidence>
<reference evidence="3" key="1">
    <citation type="journal article" date="2011" name="MBio">
        <title>Novel metabolic attributes of the genus Cyanothece, comprising a group of unicellular nitrogen-fixing Cyanobacteria.</title>
        <authorList>
            <person name="Bandyopadhyay A."/>
            <person name="Elvitigala T."/>
            <person name="Welsh E."/>
            <person name="Stockel J."/>
            <person name="Liberton M."/>
            <person name="Min H."/>
            <person name="Sherman L.A."/>
            <person name="Pakrasi H.B."/>
        </authorList>
    </citation>
    <scope>NUCLEOTIDE SEQUENCE [LARGE SCALE GENOMIC DNA]</scope>
    <source>
        <strain evidence="3">PCC 7822</strain>
        <plasmid evidence="3">Cy782201</plasmid>
    </source>
</reference>
<dbReference type="AlphaFoldDB" id="E0ULX1"/>
<dbReference type="InterPro" id="IPR006528">
    <property type="entry name" value="Phage_head_morphogenesis_dom"/>
</dbReference>
<dbReference type="HOGENOM" id="CLU_917410_0_0_3"/>
<dbReference type="EMBL" id="CP002199">
    <property type="protein sequence ID" value="ADN17951.1"/>
    <property type="molecule type" value="Genomic_DNA"/>
</dbReference>
<feature type="domain" description="Phage head morphogenesis" evidence="1">
    <location>
        <begin position="149"/>
        <end position="245"/>
    </location>
</feature>
<evidence type="ECO:0000259" key="1">
    <source>
        <dbReference type="Pfam" id="PF04233"/>
    </source>
</evidence>
<dbReference type="OrthoDB" id="582275at2"/>
<evidence type="ECO:0000313" key="2">
    <source>
        <dbReference type="EMBL" id="ADN17951.1"/>
    </source>
</evidence>
<keyword evidence="2" id="KW-0614">Plasmid</keyword>
<dbReference type="Pfam" id="PF04233">
    <property type="entry name" value="Phage_Mu_F"/>
    <property type="match status" value="1"/>
</dbReference>
<gene>
    <name evidence="2" type="ordered locus">Cyan7822_6117</name>
</gene>